<sequence>MRALNDSSGRFHSDVIVGVFAAALSFEVTAALRRPQVDAFSNSSISKSNTLDFTGYVLGENSEDFYDGKTFKI</sequence>
<protein>
    <submittedName>
        <fullName evidence="1">Uncharacterized protein</fullName>
    </submittedName>
</protein>
<dbReference type="Proteomes" id="UP000314294">
    <property type="component" value="Unassembled WGS sequence"/>
</dbReference>
<evidence type="ECO:0000313" key="1">
    <source>
        <dbReference type="EMBL" id="TNN37196.1"/>
    </source>
</evidence>
<evidence type="ECO:0000313" key="2">
    <source>
        <dbReference type="Proteomes" id="UP000314294"/>
    </source>
</evidence>
<proteinExistence type="predicted"/>
<reference evidence="1 2" key="1">
    <citation type="submission" date="2019-03" db="EMBL/GenBank/DDBJ databases">
        <title>First draft genome of Liparis tanakae, snailfish: a comprehensive survey of snailfish specific genes.</title>
        <authorList>
            <person name="Kim W."/>
            <person name="Song I."/>
            <person name="Jeong J.-H."/>
            <person name="Kim D."/>
            <person name="Kim S."/>
            <person name="Ryu S."/>
            <person name="Song J.Y."/>
            <person name="Lee S.K."/>
        </authorList>
    </citation>
    <scope>NUCLEOTIDE SEQUENCE [LARGE SCALE GENOMIC DNA]</scope>
    <source>
        <tissue evidence="1">Muscle</tissue>
    </source>
</reference>
<dbReference type="EMBL" id="SRLO01001520">
    <property type="protein sequence ID" value="TNN37196.1"/>
    <property type="molecule type" value="Genomic_DNA"/>
</dbReference>
<keyword evidence="2" id="KW-1185">Reference proteome</keyword>
<name>A0A4Z2F7I1_9TELE</name>
<organism evidence="1 2">
    <name type="scientific">Liparis tanakae</name>
    <name type="common">Tanaka's snailfish</name>
    <dbReference type="NCBI Taxonomy" id="230148"/>
    <lineage>
        <taxon>Eukaryota</taxon>
        <taxon>Metazoa</taxon>
        <taxon>Chordata</taxon>
        <taxon>Craniata</taxon>
        <taxon>Vertebrata</taxon>
        <taxon>Euteleostomi</taxon>
        <taxon>Actinopterygii</taxon>
        <taxon>Neopterygii</taxon>
        <taxon>Teleostei</taxon>
        <taxon>Neoteleostei</taxon>
        <taxon>Acanthomorphata</taxon>
        <taxon>Eupercaria</taxon>
        <taxon>Perciformes</taxon>
        <taxon>Cottioidei</taxon>
        <taxon>Cottales</taxon>
        <taxon>Liparidae</taxon>
        <taxon>Liparis</taxon>
    </lineage>
</organism>
<dbReference type="AlphaFoldDB" id="A0A4Z2F7I1"/>
<gene>
    <name evidence="1" type="ORF">EYF80_052633</name>
</gene>
<accession>A0A4Z2F7I1</accession>
<comment type="caution">
    <text evidence="1">The sequence shown here is derived from an EMBL/GenBank/DDBJ whole genome shotgun (WGS) entry which is preliminary data.</text>
</comment>